<dbReference type="InterPro" id="IPR003100">
    <property type="entry name" value="PAZ_dom"/>
</dbReference>
<reference evidence="2 3" key="1">
    <citation type="submission" date="2018-11" db="EMBL/GenBank/DDBJ databases">
        <authorList>
            <consortium name="Pathogen Informatics"/>
        </authorList>
    </citation>
    <scope>NUCLEOTIDE SEQUENCE [LARGE SCALE GENOMIC DNA]</scope>
</reference>
<dbReference type="AlphaFoldDB" id="A0A3P7PAV8"/>
<sequence>MEVFPHFLDCQADLRDVQQLRKHIEGLFAETRVNGRRGTRFQISNVVAQNARETTFTFEDREISVEHYYRRKYNIRLECPEAPLLTSQRGSQTDYFPMEISYILGGQRVQQSQQTSQQLRGMREV</sequence>
<protein>
    <recommendedName>
        <fullName evidence="1">PAZ domain-containing protein</fullName>
    </recommendedName>
</protein>
<evidence type="ECO:0000259" key="1">
    <source>
        <dbReference type="PROSITE" id="PS50821"/>
    </source>
</evidence>
<evidence type="ECO:0000313" key="3">
    <source>
        <dbReference type="Proteomes" id="UP000271098"/>
    </source>
</evidence>
<dbReference type="CDD" id="cd02846">
    <property type="entry name" value="PAZ_argonaute_like"/>
    <property type="match status" value="1"/>
</dbReference>
<dbReference type="Pfam" id="PF02170">
    <property type="entry name" value="PAZ"/>
    <property type="match status" value="1"/>
</dbReference>
<dbReference type="Gene3D" id="2.170.260.10">
    <property type="entry name" value="paz domain"/>
    <property type="match status" value="1"/>
</dbReference>
<evidence type="ECO:0000313" key="2">
    <source>
        <dbReference type="EMBL" id="VDN40011.1"/>
    </source>
</evidence>
<dbReference type="InterPro" id="IPR036085">
    <property type="entry name" value="PAZ_dom_sf"/>
</dbReference>
<name>A0A3P7PAV8_9BILA</name>
<dbReference type="OrthoDB" id="5855895at2759"/>
<dbReference type="GO" id="GO:0003723">
    <property type="term" value="F:RNA binding"/>
    <property type="evidence" value="ECO:0007669"/>
    <property type="project" value="InterPro"/>
</dbReference>
<proteinExistence type="predicted"/>
<accession>A0A3P7PAV8</accession>
<dbReference type="SMART" id="SM00949">
    <property type="entry name" value="PAZ"/>
    <property type="match status" value="1"/>
</dbReference>
<dbReference type="Proteomes" id="UP000271098">
    <property type="component" value="Unassembled WGS sequence"/>
</dbReference>
<dbReference type="SUPFAM" id="SSF101690">
    <property type="entry name" value="PAZ domain"/>
    <property type="match status" value="1"/>
</dbReference>
<dbReference type="PROSITE" id="PS50821">
    <property type="entry name" value="PAZ"/>
    <property type="match status" value="1"/>
</dbReference>
<dbReference type="EMBL" id="UYRT01095072">
    <property type="protein sequence ID" value="VDN40011.1"/>
    <property type="molecule type" value="Genomic_DNA"/>
</dbReference>
<keyword evidence="3" id="KW-1185">Reference proteome</keyword>
<gene>
    <name evidence="2" type="ORF">GPUH_LOCUS22431</name>
</gene>
<dbReference type="PANTHER" id="PTHR22891">
    <property type="entry name" value="EUKARYOTIC TRANSLATION INITIATION FACTOR 2C"/>
    <property type="match status" value="1"/>
</dbReference>
<feature type="domain" description="PAZ" evidence="1">
    <location>
        <begin position="6"/>
        <end position="105"/>
    </location>
</feature>
<organism evidence="2 3">
    <name type="scientific">Gongylonema pulchrum</name>
    <dbReference type="NCBI Taxonomy" id="637853"/>
    <lineage>
        <taxon>Eukaryota</taxon>
        <taxon>Metazoa</taxon>
        <taxon>Ecdysozoa</taxon>
        <taxon>Nematoda</taxon>
        <taxon>Chromadorea</taxon>
        <taxon>Rhabditida</taxon>
        <taxon>Spirurina</taxon>
        <taxon>Spiruromorpha</taxon>
        <taxon>Spiruroidea</taxon>
        <taxon>Gongylonematidae</taxon>
        <taxon>Gongylonema</taxon>
    </lineage>
</organism>